<dbReference type="SUPFAM" id="SSF49764">
    <property type="entry name" value="HSP20-like chaperones"/>
    <property type="match status" value="1"/>
</dbReference>
<evidence type="ECO:0000313" key="11">
    <source>
        <dbReference type="Proteomes" id="UP000015354"/>
    </source>
</evidence>
<feature type="transmembrane region" description="Helical" evidence="5">
    <location>
        <begin position="578"/>
        <end position="599"/>
    </location>
</feature>
<feature type="region of interest" description="Disordered" evidence="4">
    <location>
        <begin position="511"/>
        <end position="533"/>
    </location>
</feature>
<feature type="region of interest" description="Disordered" evidence="4">
    <location>
        <begin position="124"/>
        <end position="152"/>
    </location>
</feature>
<protein>
    <submittedName>
        <fullName evidence="7">ATOM69 protein</fullName>
    </submittedName>
</protein>
<dbReference type="OrthoDB" id="272077at2759"/>
<reference evidence="10" key="2">
    <citation type="submission" date="2013-03" db="EMBL/GenBank/DDBJ databases">
        <authorList>
            <person name="Motta M.C.M."/>
            <person name="Martins A.C.A."/>
            <person name="Preta C.M.C.C."/>
            <person name="Silva R."/>
            <person name="de Souza S.S."/>
            <person name="Klein C.C."/>
            <person name="de Almeida L.G.P."/>
            <person name="Cunha O.L."/>
            <person name="Colabardini A.C."/>
            <person name="Lima B.A."/>
            <person name="Machado C.R."/>
            <person name="Soares C.M.A."/>
            <person name="de Menezes C.B.A."/>
            <person name="Bartolomeu D.C."/>
            <person name="Grisard E.C."/>
            <person name="Fantinatti-Garboggini F."/>
            <person name="Rodrigues-Luiz G.F."/>
            <person name="Wagner G."/>
            <person name="Goldman G.H."/>
            <person name="Fietto J.L.R."/>
            <person name="Ciapina L.P."/>
            <person name="Brocchi M."/>
            <person name="Elias M.C."/>
            <person name="Goldman M.H.S."/>
            <person name="Sagot M.-F."/>
            <person name="Pereira M."/>
            <person name="Stoco P.H."/>
            <person name="Teixeira S.M.R."/>
            <person name="de Mendonca-Neto R.P."/>
            <person name="Maciel T.E.F."/>
            <person name="Mendes T.A.O."/>
            <person name="Urmenyi T.P."/>
            <person name="Teixeira M.M.G."/>
            <person name="de Camargo E.F.P."/>
            <person name="de Sousa W."/>
            <person name="Schenkman S."/>
            <person name="de Vasconcelos A.T.R."/>
        </authorList>
    </citation>
    <scope>NUCLEOTIDE SEQUENCE</scope>
</reference>
<keyword evidence="11" id="KW-1185">Reference proteome</keyword>
<evidence type="ECO:0000313" key="7">
    <source>
        <dbReference type="EMBL" id="AXL07958.1"/>
    </source>
</evidence>
<dbReference type="SMART" id="SM00671">
    <property type="entry name" value="SEL1"/>
    <property type="match status" value="2"/>
</dbReference>
<keyword evidence="5" id="KW-0812">Transmembrane</keyword>
<evidence type="ECO:0000259" key="6">
    <source>
        <dbReference type="PROSITE" id="PS51203"/>
    </source>
</evidence>
<feature type="coiled-coil region" evidence="3">
    <location>
        <begin position="183"/>
        <end position="244"/>
    </location>
</feature>
<dbReference type="InterPro" id="IPR006597">
    <property type="entry name" value="Sel1-like"/>
</dbReference>
<reference evidence="7" key="3">
    <citation type="journal article" date="2018" name="PLoS ONE">
        <title>Genome-wide identification of evolutionarily conserved Small Heat-Shock and eight other proteins bearing ?-crystallin domain-like in kinetoplastid protists.</title>
        <authorList>
            <person name="Costa-Martins A.G."/>
            <person name="Lima L."/>
            <person name="Alves J.M."/>
            <person name="Serrano M.G."/>
            <person name="Buck G.A."/>
            <person name="Camargo E.P."/>
            <person name="Teixeira M.M."/>
        </authorList>
    </citation>
    <scope>NUCLEOTIDE SEQUENCE</scope>
    <source>
        <strain evidence="7">AUXH01000605.1_63</strain>
    </source>
</reference>
<evidence type="ECO:0000313" key="8">
    <source>
        <dbReference type="EMBL" id="AXL07983.1"/>
    </source>
</evidence>
<evidence type="ECO:0000256" key="5">
    <source>
        <dbReference type="SAM" id="Phobius"/>
    </source>
</evidence>
<keyword evidence="3" id="KW-0175">Coiled coil</keyword>
<name>S9VV17_9TRYP</name>
<dbReference type="InterPro" id="IPR011990">
    <property type="entry name" value="TPR-like_helical_dom_sf"/>
</dbReference>
<evidence type="ECO:0000256" key="2">
    <source>
        <dbReference type="ARBA" id="ARBA00022737"/>
    </source>
</evidence>
<evidence type="ECO:0000256" key="3">
    <source>
        <dbReference type="SAM" id="Coils"/>
    </source>
</evidence>
<sequence length="629" mass="68574">MSIPETESIGKTRWTQGAGDDDKSLELRIPLVLEGIRPRDLKVVVKGSGTVLSVGHGDTCLLQWRLYAPIADEIEWHVENSDLLVVAAEKKTAASWSSLLELPLKVDDPLFVTLEEMNRMFASQLPPLPPVTADGEETDAKPDAAAADDDDDDLDKLLDQAAKEVKAADADDAAPPLGYAAYIKAELQNYKSETEEIANKLKEVTAELELEGGEPEARESALKRKDILEEMLRLHDQIRALRAKPSSLSNLVQCTLLDLQKARVNIGEKGSEETEEFRSEEEKALTATQLMAHGLQQFQTDIHAALHSLRLAAIHHRHDQSIVLLYDIYSQLGSPRGAYMLLQRALDDDDLSATANQKVGELYDEGARHFLPIFPAALHFYQRAARQGSVNAMLSLAQLWLRGSTSTSMMSDEDMEAQKDMTKYHAWLDKAIDRGCGSALFVKGCMYIKGEHGVSKSYEQAKFYLDGAVTAQPQILQRAPQIPMMLENLRMEEKAGGAAAPAAPAAAAAAATSSAGARQQPGTVARRPADEAARVSNSAARLNALSTAKRGPVAESSGSSSKRDPAGSARRRRFWERAAVVATVGYGVYSLAFPIRAILLPAFYSLMMAITDIIPWLGNPNIEDSLGGF</sequence>
<dbReference type="EMBL" id="MH422192">
    <property type="protein sequence ID" value="AXL07958.1"/>
    <property type="molecule type" value="Genomic_DNA"/>
</dbReference>
<keyword evidence="5" id="KW-0472">Membrane</keyword>
<dbReference type="InterPro" id="IPR008978">
    <property type="entry name" value="HSP20-like_chaperone"/>
</dbReference>
<proteinExistence type="inferred from homology"/>
<accession>S9VV17</accession>
<feature type="domain" description="CS" evidence="6">
    <location>
        <begin position="7"/>
        <end position="100"/>
    </location>
</feature>
<feature type="region of interest" description="Disordered" evidence="4">
    <location>
        <begin position="546"/>
        <end position="569"/>
    </location>
</feature>
<organism evidence="10 11">
    <name type="scientific">Strigomonas culicis</name>
    <dbReference type="NCBI Taxonomy" id="28005"/>
    <lineage>
        <taxon>Eukaryota</taxon>
        <taxon>Discoba</taxon>
        <taxon>Euglenozoa</taxon>
        <taxon>Kinetoplastea</taxon>
        <taxon>Metakinetoplastina</taxon>
        <taxon>Trypanosomatida</taxon>
        <taxon>Trypanosomatidae</taxon>
        <taxon>Strigomonadinae</taxon>
        <taxon>Strigomonas</taxon>
    </lineage>
</organism>
<dbReference type="PANTHER" id="PTHR13891:SF1">
    <property type="entry name" value="CYTOCHROME C OXIDASE ASSEMBLY FACTOR 7"/>
    <property type="match status" value="1"/>
</dbReference>
<dbReference type="EMBL" id="MH422217">
    <property type="protein sequence ID" value="AXL07983.1"/>
    <property type="molecule type" value="Genomic_DNA"/>
</dbReference>
<dbReference type="EMBL" id="ATMH01003677">
    <property type="protein sequence ID" value="EPY31026.1"/>
    <property type="molecule type" value="Genomic_DNA"/>
</dbReference>
<dbReference type="InterPro" id="IPR007052">
    <property type="entry name" value="CS_dom"/>
</dbReference>
<evidence type="ECO:0000256" key="4">
    <source>
        <dbReference type="SAM" id="MobiDB-lite"/>
    </source>
</evidence>
<dbReference type="SUPFAM" id="SSF81901">
    <property type="entry name" value="HCP-like"/>
    <property type="match status" value="1"/>
</dbReference>
<dbReference type="EMBL" id="ATMH01005418">
    <property type="protein sequence ID" value="EPY27920.1"/>
    <property type="molecule type" value="Genomic_DNA"/>
</dbReference>
<keyword evidence="5" id="KW-1133">Transmembrane helix</keyword>
<gene>
    <name evidence="7" type="primary">ATOM69</name>
    <name evidence="10" type="ORF">STCU_03677</name>
    <name evidence="9" type="ORF">STCU_05418</name>
</gene>
<evidence type="ECO:0000256" key="1">
    <source>
        <dbReference type="ARBA" id="ARBA00008486"/>
    </source>
</evidence>
<dbReference type="AlphaFoldDB" id="S9VV17"/>
<dbReference type="Gene3D" id="1.25.40.10">
    <property type="entry name" value="Tetratricopeptide repeat domain"/>
    <property type="match status" value="1"/>
</dbReference>
<reference evidence="8" key="4">
    <citation type="submission" date="2018-05" db="EMBL/GenBank/DDBJ databases">
        <title>Genome-wide identification and phylogeny of proteins bearing alpha-crystallin domain-like unveil eight evolutionarily conserved protein families, including the small heat shock proteins, in protists of Kinetoplastea.</title>
        <authorList>
            <person name="Costa-Martins A.G."/>
            <person name="Lima L."/>
            <person name="Alves J.M.P."/>
            <person name="Serrano M.G."/>
            <person name="Buck G.A."/>
            <person name="Camargo E.P."/>
            <person name="Teixeira M.M.G."/>
        </authorList>
    </citation>
    <scope>NUCLEOTIDE SEQUENCE</scope>
    <source>
        <strain evidence="8">AUXH01000605.1_12</strain>
    </source>
</reference>
<dbReference type="InterPro" id="IPR040239">
    <property type="entry name" value="HcpB-like"/>
</dbReference>
<dbReference type="PROSITE" id="PS51203">
    <property type="entry name" value="CS"/>
    <property type="match status" value="1"/>
</dbReference>
<keyword evidence="2" id="KW-0677">Repeat</keyword>
<evidence type="ECO:0000313" key="9">
    <source>
        <dbReference type="EMBL" id="EPY27920.1"/>
    </source>
</evidence>
<dbReference type="Gene3D" id="2.60.40.790">
    <property type="match status" value="1"/>
</dbReference>
<dbReference type="Proteomes" id="UP000015354">
    <property type="component" value="Unassembled WGS sequence"/>
</dbReference>
<reference evidence="10 11" key="1">
    <citation type="journal article" date="2013" name="PLoS ONE">
        <title>Predicting the Proteins of Angomonas deanei, Strigomonas culicis and Their Respective Endosymbionts Reveals New Aspects of the Trypanosomatidae Family.</title>
        <authorList>
            <person name="Motta M.C."/>
            <person name="Martins A.C."/>
            <person name="de Souza S.S."/>
            <person name="Catta-Preta C.M."/>
            <person name="Silva R."/>
            <person name="Klein C.C."/>
            <person name="de Almeida L.G."/>
            <person name="de Lima Cunha O."/>
            <person name="Ciapina L.P."/>
            <person name="Brocchi M."/>
            <person name="Colabardini A.C."/>
            <person name="de Araujo Lima B."/>
            <person name="Machado C.R."/>
            <person name="de Almeida Soares C.M."/>
            <person name="Probst C.M."/>
            <person name="de Menezes C.B."/>
            <person name="Thompson C.E."/>
            <person name="Bartholomeu D.C."/>
            <person name="Gradia D.F."/>
            <person name="Pavoni D.P."/>
            <person name="Grisard E.C."/>
            <person name="Fantinatti-Garboggini F."/>
            <person name="Marchini F.K."/>
            <person name="Rodrigues-Luiz G.F."/>
            <person name="Wagner G."/>
            <person name="Goldman G.H."/>
            <person name="Fietto J.L."/>
            <person name="Elias M.C."/>
            <person name="Goldman M.H."/>
            <person name="Sagot M.F."/>
            <person name="Pereira M."/>
            <person name="Stoco P.H."/>
            <person name="de Mendonca-Neto R.P."/>
            <person name="Teixeira S.M."/>
            <person name="Maciel T.E."/>
            <person name="de Oliveira Mendes T.A."/>
            <person name="Urmenyi T.P."/>
            <person name="de Souza W."/>
            <person name="Schenkman S."/>
            <person name="de Vasconcelos A.T."/>
        </authorList>
    </citation>
    <scope>NUCLEOTIDE SEQUENCE [LARGE SCALE GENOMIC DNA]</scope>
</reference>
<comment type="similarity">
    <text evidence="1">Belongs to the hcp beta-lactamase family.</text>
</comment>
<dbReference type="PANTHER" id="PTHR13891">
    <property type="entry name" value="CYTOCHROME C OXIDASE ASSEMBLY FACTOR 7"/>
    <property type="match status" value="1"/>
</dbReference>
<evidence type="ECO:0000313" key="10">
    <source>
        <dbReference type="EMBL" id="EPY31026.1"/>
    </source>
</evidence>